<dbReference type="OMA" id="WFGLLEG"/>
<feature type="transmembrane region" description="Helical" evidence="1">
    <location>
        <begin position="99"/>
        <end position="120"/>
    </location>
</feature>
<evidence type="ECO:0000313" key="3">
    <source>
        <dbReference type="Proteomes" id="UP000030745"/>
    </source>
</evidence>
<protein>
    <submittedName>
        <fullName evidence="2">Uncharacterized protein</fullName>
    </submittedName>
</protein>
<keyword evidence="3" id="KW-1185">Reference proteome</keyword>
<evidence type="ECO:0000256" key="1">
    <source>
        <dbReference type="SAM" id="Phobius"/>
    </source>
</evidence>
<dbReference type="KEGG" id="spar:SPRG_05423"/>
<dbReference type="AlphaFoldDB" id="A0A067CRR2"/>
<dbReference type="GeneID" id="24127819"/>
<dbReference type="EMBL" id="KK583207">
    <property type="protein sequence ID" value="KDO29181.1"/>
    <property type="molecule type" value="Genomic_DNA"/>
</dbReference>
<keyword evidence="1" id="KW-0812">Transmembrane</keyword>
<keyword evidence="1" id="KW-0472">Membrane</keyword>
<feature type="transmembrane region" description="Helical" evidence="1">
    <location>
        <begin position="12"/>
        <end position="29"/>
    </location>
</feature>
<keyword evidence="1" id="KW-1133">Transmembrane helix</keyword>
<evidence type="ECO:0000313" key="2">
    <source>
        <dbReference type="EMBL" id="KDO29181.1"/>
    </source>
</evidence>
<reference evidence="2 3" key="1">
    <citation type="journal article" date="2013" name="PLoS Genet.">
        <title>Distinctive expansion of potential virulence genes in the genome of the oomycete fish pathogen Saprolegnia parasitica.</title>
        <authorList>
            <person name="Jiang R.H."/>
            <person name="de Bruijn I."/>
            <person name="Haas B.J."/>
            <person name="Belmonte R."/>
            <person name="Lobach L."/>
            <person name="Christie J."/>
            <person name="van den Ackerveken G."/>
            <person name="Bottin A."/>
            <person name="Bulone V."/>
            <person name="Diaz-Moreno S.M."/>
            <person name="Dumas B."/>
            <person name="Fan L."/>
            <person name="Gaulin E."/>
            <person name="Govers F."/>
            <person name="Grenville-Briggs L.J."/>
            <person name="Horner N.R."/>
            <person name="Levin J.Z."/>
            <person name="Mammella M."/>
            <person name="Meijer H.J."/>
            <person name="Morris P."/>
            <person name="Nusbaum C."/>
            <person name="Oome S."/>
            <person name="Phillips A.J."/>
            <person name="van Rooyen D."/>
            <person name="Rzeszutek E."/>
            <person name="Saraiva M."/>
            <person name="Secombes C.J."/>
            <person name="Seidl M.F."/>
            <person name="Snel B."/>
            <person name="Stassen J.H."/>
            <person name="Sykes S."/>
            <person name="Tripathy S."/>
            <person name="van den Berg H."/>
            <person name="Vega-Arreguin J.C."/>
            <person name="Wawra S."/>
            <person name="Young S.K."/>
            <person name="Zeng Q."/>
            <person name="Dieguez-Uribeondo J."/>
            <person name="Russ C."/>
            <person name="Tyler B.M."/>
            <person name="van West P."/>
        </authorList>
    </citation>
    <scope>NUCLEOTIDE SEQUENCE [LARGE SCALE GENOMIC DNA]</scope>
    <source>
        <strain evidence="2 3">CBS 223.65</strain>
    </source>
</reference>
<feature type="transmembrane region" description="Helical" evidence="1">
    <location>
        <begin position="49"/>
        <end position="65"/>
    </location>
</feature>
<sequence length="133" mass="14316">MAISFRKVHQVALAVCGLLATIAAIWSFIGDGYGGSFESLTTRVALRVYYLGLSLVLVSVAGLGLKKPLAWFGLLEGYIGSGLYVIFLAFFTLGLGNGFGFYTTLTLWVVGAFSIFYGIVVKDDRSKYPPLLG</sequence>
<dbReference type="Proteomes" id="UP000030745">
    <property type="component" value="Unassembled WGS sequence"/>
</dbReference>
<gene>
    <name evidence="2" type="ORF">SPRG_05423</name>
</gene>
<feature type="transmembrane region" description="Helical" evidence="1">
    <location>
        <begin position="72"/>
        <end position="93"/>
    </location>
</feature>
<organism evidence="2 3">
    <name type="scientific">Saprolegnia parasitica (strain CBS 223.65)</name>
    <dbReference type="NCBI Taxonomy" id="695850"/>
    <lineage>
        <taxon>Eukaryota</taxon>
        <taxon>Sar</taxon>
        <taxon>Stramenopiles</taxon>
        <taxon>Oomycota</taxon>
        <taxon>Saprolegniomycetes</taxon>
        <taxon>Saprolegniales</taxon>
        <taxon>Saprolegniaceae</taxon>
        <taxon>Saprolegnia</taxon>
    </lineage>
</organism>
<name>A0A067CRR2_SAPPC</name>
<dbReference type="OrthoDB" id="75951at2759"/>
<accession>A0A067CRR2</accession>
<proteinExistence type="predicted"/>
<dbReference type="RefSeq" id="XP_012200058.1">
    <property type="nucleotide sequence ID" value="XM_012344668.1"/>
</dbReference>
<dbReference type="VEuPathDB" id="FungiDB:SPRG_05423"/>